<accession>Q2W7M0</accession>
<feature type="region of interest" description="Disordered" evidence="1">
    <location>
        <begin position="277"/>
        <end position="304"/>
    </location>
</feature>
<protein>
    <submittedName>
        <fullName evidence="2">Uncharacterized protein</fullName>
    </submittedName>
</protein>
<reference evidence="2 3" key="1">
    <citation type="journal article" date="2005" name="DNA Res.">
        <title>Complete genome sequence of the facultative anaerobic magnetotactic bacterium Magnetospirillum sp. strain AMB-1.</title>
        <authorList>
            <person name="Matsunaga T."/>
            <person name="Okamura Y."/>
            <person name="Fukuda Y."/>
            <person name="Wahyudi A.T."/>
            <person name="Murase Y."/>
            <person name="Takeyama H."/>
        </authorList>
    </citation>
    <scope>NUCLEOTIDE SEQUENCE [LARGE SCALE GENOMIC DNA]</scope>
    <source>
        <strain evidence="3">ATCC 700264 / AMB-1</strain>
    </source>
</reference>
<proteinExistence type="predicted"/>
<dbReference type="Proteomes" id="UP000007058">
    <property type="component" value="Chromosome"/>
</dbReference>
<dbReference type="EMBL" id="AP007255">
    <property type="protein sequence ID" value="BAE50155.1"/>
    <property type="molecule type" value="Genomic_DNA"/>
</dbReference>
<evidence type="ECO:0000313" key="2">
    <source>
        <dbReference type="EMBL" id="BAE50155.1"/>
    </source>
</evidence>
<dbReference type="AlphaFoldDB" id="Q2W7M0"/>
<evidence type="ECO:0000313" key="3">
    <source>
        <dbReference type="Proteomes" id="UP000007058"/>
    </source>
</evidence>
<keyword evidence="3" id="KW-1185">Reference proteome</keyword>
<evidence type="ECO:0000256" key="1">
    <source>
        <dbReference type="SAM" id="MobiDB-lite"/>
    </source>
</evidence>
<organism evidence="2 3">
    <name type="scientific">Paramagnetospirillum magneticum (strain ATCC 700264 / AMB-1)</name>
    <name type="common">Magnetospirillum magneticum</name>
    <dbReference type="NCBI Taxonomy" id="342108"/>
    <lineage>
        <taxon>Bacteria</taxon>
        <taxon>Pseudomonadati</taxon>
        <taxon>Pseudomonadota</taxon>
        <taxon>Alphaproteobacteria</taxon>
        <taxon>Rhodospirillales</taxon>
        <taxon>Magnetospirillaceae</taxon>
        <taxon>Paramagnetospirillum</taxon>
    </lineage>
</organism>
<dbReference type="HOGENOM" id="CLU_914670_0_0_5"/>
<name>Q2W7M0_PARM1</name>
<feature type="compositionally biased region" description="Basic and acidic residues" evidence="1">
    <location>
        <begin position="286"/>
        <end position="299"/>
    </location>
</feature>
<gene>
    <name evidence="2" type="ordered locus">amb1351</name>
</gene>
<sequence length="304" mass="32548">MPPFTMDAQERTSPMQLWPMATVAILAGLCLTNSAEAAESQAATAPVKGIAGAPLVTPVAVESFALVERAPVANGFGIFTIEATSLLPAPRKRESFTPAEDEHFYTLRRTVERFLLRKEIPRGWTRSNEATFSFKNELARFPHADGIAYAVEGELALHGNKPIPVGVTLVAPPDGMVLRYSIGIMAANQTLMMKEGVIEGANRKVGWMLSLRPNGPDAAIPVRAVFAVRAEGGDEAAQRACLEGVSATLNASSDGRAAVAERANDAAEWLKPMQVFMRPDQVGKGGGKDAKEAKDEKKEKKGGH</sequence>
<dbReference type="STRING" id="342108.amb1351"/>
<dbReference type="KEGG" id="mag:amb1351"/>